<dbReference type="Proteomes" id="UP000479190">
    <property type="component" value="Unassembled WGS sequence"/>
</dbReference>
<feature type="compositionally biased region" description="Basic and acidic residues" evidence="1">
    <location>
        <begin position="424"/>
        <end position="434"/>
    </location>
</feature>
<gene>
    <name evidence="2" type="ORF">TBRA_LOCUS6499</name>
</gene>
<feature type="compositionally biased region" description="Basic and acidic residues" evidence="1">
    <location>
        <begin position="401"/>
        <end position="415"/>
    </location>
</feature>
<proteinExistence type="predicted"/>
<feature type="region of interest" description="Disordered" evidence="1">
    <location>
        <begin position="354"/>
        <end position="375"/>
    </location>
</feature>
<evidence type="ECO:0000256" key="1">
    <source>
        <dbReference type="SAM" id="MobiDB-lite"/>
    </source>
</evidence>
<dbReference type="EMBL" id="CADCXV010000747">
    <property type="protein sequence ID" value="CAB0034601.1"/>
    <property type="molecule type" value="Genomic_DNA"/>
</dbReference>
<accession>A0A6H5III6</accession>
<evidence type="ECO:0000313" key="2">
    <source>
        <dbReference type="EMBL" id="CAB0034601.1"/>
    </source>
</evidence>
<feature type="region of interest" description="Disordered" evidence="1">
    <location>
        <begin position="387"/>
        <end position="443"/>
    </location>
</feature>
<reference evidence="2 3" key="1">
    <citation type="submission" date="2020-02" db="EMBL/GenBank/DDBJ databases">
        <authorList>
            <person name="Ferguson B K."/>
        </authorList>
    </citation>
    <scope>NUCLEOTIDE SEQUENCE [LARGE SCALE GENOMIC DNA]</scope>
</reference>
<feature type="region of interest" description="Disordered" evidence="1">
    <location>
        <begin position="260"/>
        <end position="300"/>
    </location>
</feature>
<protein>
    <submittedName>
        <fullName evidence="2">Uncharacterized protein</fullName>
    </submittedName>
</protein>
<name>A0A6H5III6_9HYME</name>
<evidence type="ECO:0000313" key="3">
    <source>
        <dbReference type="Proteomes" id="UP000479190"/>
    </source>
</evidence>
<dbReference type="AlphaFoldDB" id="A0A6H5III6"/>
<sequence>MTNVGPWCESDEAQARLNTSYNSRMPPKMANNLIDLEVCENEGEPEGTNRRVHFSSRVSTAISSPATVAHTRCRRRRAQRCRRVRRQWQVPRARRMSIRLAVLQRTNSDIVTCNMCRCDEVLRHLPAQDLPNCQALASREIWLRPISGAYLHQRMENKAAENVQQEAPIIDSGKNEVTSVENLPPPGLNSSKSRRVATIYDFWDKPQRPLQAAMHDQQLMQQPQGRLQVSMHEQQLEQQPQGWQQEPLLRQLLVLPPLQEPMKANGDQQVSVKKRKRGCQDIPPRDDEEAGPPNRRRAVGEDVPVYVPPGAASVADSLASAGALASPRHQPLVRQTVINFGGLKLIPIDLDVDPAPKRHFRPVYPSAKERSERHRVDYEDYLRRRLDPRRNVQKAGASSRLDSEPQRQEVQRREPPLNSVRGQRVSEQRPDEARNPASGVEAEAQVDDARATLLDILTRLNNLAVDMRIAATRIAALRSLFH</sequence>
<keyword evidence="3" id="KW-1185">Reference proteome</keyword>
<organism evidence="2 3">
    <name type="scientific">Trichogramma brassicae</name>
    <dbReference type="NCBI Taxonomy" id="86971"/>
    <lineage>
        <taxon>Eukaryota</taxon>
        <taxon>Metazoa</taxon>
        <taxon>Ecdysozoa</taxon>
        <taxon>Arthropoda</taxon>
        <taxon>Hexapoda</taxon>
        <taxon>Insecta</taxon>
        <taxon>Pterygota</taxon>
        <taxon>Neoptera</taxon>
        <taxon>Endopterygota</taxon>
        <taxon>Hymenoptera</taxon>
        <taxon>Apocrita</taxon>
        <taxon>Proctotrupomorpha</taxon>
        <taxon>Chalcidoidea</taxon>
        <taxon>Trichogrammatidae</taxon>
        <taxon>Trichogramma</taxon>
    </lineage>
</organism>